<dbReference type="Gene3D" id="3.30.70.20">
    <property type="match status" value="1"/>
</dbReference>
<dbReference type="Proteomes" id="UP001225605">
    <property type="component" value="Unassembled WGS sequence"/>
</dbReference>
<dbReference type="EMBL" id="NSDM01000025">
    <property type="protein sequence ID" value="MDQ2588936.1"/>
    <property type="molecule type" value="Genomic_DNA"/>
</dbReference>
<comment type="function">
    <text evidence="8">Ferredoxins are iron-sulfur proteins that transfer electrons in a wide variety of metabolic reactions.</text>
</comment>
<evidence type="ECO:0000256" key="7">
    <source>
        <dbReference type="ARBA" id="ARBA00023291"/>
    </source>
</evidence>
<evidence type="ECO:0000256" key="3">
    <source>
        <dbReference type="ARBA" id="ARBA00022723"/>
    </source>
</evidence>
<evidence type="ECO:0000256" key="6">
    <source>
        <dbReference type="ARBA" id="ARBA00023014"/>
    </source>
</evidence>
<dbReference type="SUPFAM" id="SSF54862">
    <property type="entry name" value="4Fe-4S ferredoxins"/>
    <property type="match status" value="1"/>
</dbReference>
<organism evidence="10 11">
    <name type="scientific">Saccharothrix yanglingensis</name>
    <dbReference type="NCBI Taxonomy" id="659496"/>
    <lineage>
        <taxon>Bacteria</taxon>
        <taxon>Bacillati</taxon>
        <taxon>Actinomycetota</taxon>
        <taxon>Actinomycetes</taxon>
        <taxon>Pseudonocardiales</taxon>
        <taxon>Pseudonocardiaceae</taxon>
        <taxon>Saccharothrix</taxon>
    </lineage>
</organism>
<accession>A0ABU0XAG1</accession>
<proteinExistence type="predicted"/>
<keyword evidence="11" id="KW-1185">Reference proteome</keyword>
<comment type="cofactor">
    <cofactor evidence="1">
        <name>[3Fe-4S] cluster</name>
        <dbReference type="ChEBI" id="CHEBI:21137"/>
    </cofactor>
</comment>
<dbReference type="PRINTS" id="PR00352">
    <property type="entry name" value="3FE4SFRDOXIN"/>
</dbReference>
<reference evidence="10 11" key="1">
    <citation type="submission" date="2017-06" db="EMBL/GenBank/DDBJ databases">
        <title>Cultured bacterium strain Saccharothrix yanglingensis Hhs.015.</title>
        <authorList>
            <person name="Xia Y."/>
        </authorList>
    </citation>
    <scope>NUCLEOTIDE SEQUENCE [LARGE SCALE GENOMIC DNA]</scope>
    <source>
        <strain evidence="10 11">Hhs.015</strain>
    </source>
</reference>
<keyword evidence="3 8" id="KW-0479">Metal-binding</keyword>
<name>A0ABU0XAG1_9PSEU</name>
<evidence type="ECO:0000259" key="9">
    <source>
        <dbReference type="PROSITE" id="PS51379"/>
    </source>
</evidence>
<evidence type="ECO:0000313" key="10">
    <source>
        <dbReference type="EMBL" id="MDQ2588936.1"/>
    </source>
</evidence>
<dbReference type="RefSeq" id="WP_306750602.1">
    <property type="nucleotide sequence ID" value="NZ_NSDM01000025.1"/>
</dbReference>
<keyword evidence="6 8" id="KW-0411">Iron-sulfur</keyword>
<evidence type="ECO:0000256" key="8">
    <source>
        <dbReference type="RuleBase" id="RU368020"/>
    </source>
</evidence>
<dbReference type="PROSITE" id="PS51379">
    <property type="entry name" value="4FE4S_FER_2"/>
    <property type="match status" value="1"/>
</dbReference>
<feature type="domain" description="4Fe-4S ferredoxin-type" evidence="9">
    <location>
        <begin position="1"/>
        <end position="29"/>
    </location>
</feature>
<comment type="caution">
    <text evidence="10">The sequence shown here is derived from an EMBL/GenBank/DDBJ whole genome shotgun (WGS) entry which is preliminary data.</text>
</comment>
<keyword evidence="4 8" id="KW-0249">Electron transport</keyword>
<protein>
    <recommendedName>
        <fullName evidence="8">Ferredoxin</fullName>
    </recommendedName>
</protein>
<evidence type="ECO:0000256" key="5">
    <source>
        <dbReference type="ARBA" id="ARBA00023004"/>
    </source>
</evidence>
<keyword evidence="2 8" id="KW-0813">Transport</keyword>
<evidence type="ECO:0000256" key="2">
    <source>
        <dbReference type="ARBA" id="ARBA00022448"/>
    </source>
</evidence>
<keyword evidence="7" id="KW-0003">3Fe-4S</keyword>
<dbReference type="InterPro" id="IPR017896">
    <property type="entry name" value="4Fe4S_Fe-S-bd"/>
</dbReference>
<dbReference type="Pfam" id="PF13370">
    <property type="entry name" value="Fer4_13"/>
    <property type="match status" value="1"/>
</dbReference>
<dbReference type="InterPro" id="IPR051269">
    <property type="entry name" value="Fe-S_cluster_ET"/>
</dbReference>
<gene>
    <name evidence="10" type="ORF">CKY47_34325</name>
</gene>
<evidence type="ECO:0000313" key="11">
    <source>
        <dbReference type="Proteomes" id="UP001225605"/>
    </source>
</evidence>
<keyword evidence="5 8" id="KW-0408">Iron</keyword>
<dbReference type="InterPro" id="IPR001080">
    <property type="entry name" value="3Fe4S_ferredoxin"/>
</dbReference>
<dbReference type="PANTHER" id="PTHR36923">
    <property type="entry name" value="FERREDOXIN"/>
    <property type="match status" value="1"/>
</dbReference>
<evidence type="ECO:0000256" key="1">
    <source>
        <dbReference type="ARBA" id="ARBA00001927"/>
    </source>
</evidence>
<evidence type="ECO:0000256" key="4">
    <source>
        <dbReference type="ARBA" id="ARBA00022982"/>
    </source>
</evidence>
<sequence>MRITLHRDRCIGAGQCVMTAPTVFTQDDEALVAFVEGGEHGADDPRVHEVPQACPVQAVVVHDD</sequence>
<dbReference type="PANTHER" id="PTHR36923:SF3">
    <property type="entry name" value="FERREDOXIN"/>
    <property type="match status" value="1"/>
</dbReference>